<evidence type="ECO:0000256" key="2">
    <source>
        <dbReference type="ARBA" id="ARBA00022676"/>
    </source>
</evidence>
<name>A0ABP8N2V0_9BACT</name>
<organism evidence="5 6">
    <name type="scientific">Nibrella saemangeumensis</name>
    <dbReference type="NCBI Taxonomy" id="1084526"/>
    <lineage>
        <taxon>Bacteria</taxon>
        <taxon>Pseudomonadati</taxon>
        <taxon>Bacteroidota</taxon>
        <taxon>Cytophagia</taxon>
        <taxon>Cytophagales</taxon>
        <taxon>Spirosomataceae</taxon>
        <taxon>Nibrella</taxon>
    </lineage>
</organism>
<feature type="domain" description="Glycosyltransferase 2-like" evidence="4">
    <location>
        <begin position="4"/>
        <end position="175"/>
    </location>
</feature>
<evidence type="ECO:0000256" key="1">
    <source>
        <dbReference type="ARBA" id="ARBA00006739"/>
    </source>
</evidence>
<evidence type="ECO:0000256" key="3">
    <source>
        <dbReference type="ARBA" id="ARBA00022679"/>
    </source>
</evidence>
<evidence type="ECO:0000259" key="4">
    <source>
        <dbReference type="Pfam" id="PF00535"/>
    </source>
</evidence>
<reference evidence="6" key="1">
    <citation type="journal article" date="2019" name="Int. J. Syst. Evol. Microbiol.">
        <title>The Global Catalogue of Microorganisms (GCM) 10K type strain sequencing project: providing services to taxonomists for standard genome sequencing and annotation.</title>
        <authorList>
            <consortium name="The Broad Institute Genomics Platform"/>
            <consortium name="The Broad Institute Genome Sequencing Center for Infectious Disease"/>
            <person name="Wu L."/>
            <person name="Ma J."/>
        </authorList>
    </citation>
    <scope>NUCLEOTIDE SEQUENCE [LARGE SCALE GENOMIC DNA]</scope>
    <source>
        <strain evidence="6">JCM 17927</strain>
    </source>
</reference>
<keyword evidence="6" id="KW-1185">Reference proteome</keyword>
<protein>
    <recommendedName>
        <fullName evidence="4">Glycosyltransferase 2-like domain-containing protein</fullName>
    </recommendedName>
</protein>
<dbReference type="PANTHER" id="PTHR43179">
    <property type="entry name" value="RHAMNOSYLTRANSFERASE WBBL"/>
    <property type="match status" value="1"/>
</dbReference>
<sequence>MDITIVMTAYNTWDLAYKAVKAALQYSSGKFLKEIIIVDDASVPNEEIISALTSLDKVRVHINPTTVGYVKNVNIGVNLSTTELIFLLDSDAYLQSNYEEQIVAAFLNDPSLGALGFKLVDGDGQLTGNVESIPTVWSLILGQRINSIVGDKLHSKDFVIYSSCTVFRRKAFDDVGGYDEIFEFIEGDVDFSMKLIQNGWKQAILNSVVAIHVGGGSKQKTSKRVILYYRDRYKLLIKHNKITAPLLFKTLVWIRVFSEKSFLKAFGSIIYPERDVLEDKLYSRQELVKLVESW</sequence>
<keyword evidence="2" id="KW-0328">Glycosyltransferase</keyword>
<evidence type="ECO:0000313" key="6">
    <source>
        <dbReference type="Proteomes" id="UP001501175"/>
    </source>
</evidence>
<evidence type="ECO:0000313" key="5">
    <source>
        <dbReference type="EMBL" id="GAA4458902.1"/>
    </source>
</evidence>
<keyword evidence="3" id="KW-0808">Transferase</keyword>
<proteinExistence type="inferred from homology"/>
<dbReference type="EMBL" id="BAABHD010000030">
    <property type="protein sequence ID" value="GAA4458902.1"/>
    <property type="molecule type" value="Genomic_DNA"/>
</dbReference>
<dbReference type="Gene3D" id="3.90.550.10">
    <property type="entry name" value="Spore Coat Polysaccharide Biosynthesis Protein SpsA, Chain A"/>
    <property type="match status" value="1"/>
</dbReference>
<dbReference type="InterPro" id="IPR001173">
    <property type="entry name" value="Glyco_trans_2-like"/>
</dbReference>
<gene>
    <name evidence="5" type="ORF">GCM10023189_31860</name>
</gene>
<comment type="similarity">
    <text evidence="1">Belongs to the glycosyltransferase 2 family.</text>
</comment>
<dbReference type="Proteomes" id="UP001501175">
    <property type="component" value="Unassembled WGS sequence"/>
</dbReference>
<accession>A0ABP8N2V0</accession>
<dbReference type="RefSeq" id="WP_345244858.1">
    <property type="nucleotide sequence ID" value="NZ_BAABHD010000030.1"/>
</dbReference>
<dbReference type="PANTHER" id="PTHR43179:SF12">
    <property type="entry name" value="GALACTOFURANOSYLTRANSFERASE GLFT2"/>
    <property type="match status" value="1"/>
</dbReference>
<dbReference type="Pfam" id="PF00535">
    <property type="entry name" value="Glycos_transf_2"/>
    <property type="match status" value="1"/>
</dbReference>
<dbReference type="SUPFAM" id="SSF53448">
    <property type="entry name" value="Nucleotide-diphospho-sugar transferases"/>
    <property type="match status" value="1"/>
</dbReference>
<comment type="caution">
    <text evidence="5">The sequence shown here is derived from an EMBL/GenBank/DDBJ whole genome shotgun (WGS) entry which is preliminary data.</text>
</comment>
<dbReference type="InterPro" id="IPR029044">
    <property type="entry name" value="Nucleotide-diphossugar_trans"/>
</dbReference>